<dbReference type="EMBL" id="JBEVCJ010000003">
    <property type="protein sequence ID" value="MET1254326.1"/>
    <property type="molecule type" value="Genomic_DNA"/>
</dbReference>
<accession>A0ABV2BQW5</accession>
<dbReference type="InterPro" id="IPR027417">
    <property type="entry name" value="P-loop_NTPase"/>
</dbReference>
<keyword evidence="2" id="KW-1185">Reference proteome</keyword>
<gene>
    <name evidence="1" type="ORF">ABVT43_04210</name>
</gene>
<protein>
    <submittedName>
        <fullName evidence="1">Sulfotransferase family 2 domain-containing protein</fullName>
    </submittedName>
</protein>
<dbReference type="Gene3D" id="3.40.50.300">
    <property type="entry name" value="P-loop containing nucleotide triphosphate hydrolases"/>
    <property type="match status" value="1"/>
</dbReference>
<name>A0ABV2BQW5_9GAMM</name>
<sequence length="252" mass="30091">MISNQFKCIFVHVPKTAGQSVELFFLNLLQLTWKQKDQLYIKKNSDPQCGPSRLAHLTASEYVDCGHIDQSTFDSYFKFAFVRNPWERLVSEYLHKKIDRKMSLKEFVFNGLPVKNNFCDKYRHIIPQYNYLFDSQGKQLVDFIGRFENLQHDFDWVCQQLNIAQSELPHRNSSFSPRRLLLRKLRHLFSSNNRIKKHYTEYYDNELHDYVAKMYEVDIAQFNYSFSNKDFITSTVNHNNARLSDRILMQDS</sequence>
<dbReference type="InterPro" id="IPR005331">
    <property type="entry name" value="Sulfotransferase"/>
</dbReference>
<comment type="caution">
    <text evidence="1">The sequence shown here is derived from an EMBL/GenBank/DDBJ whole genome shotgun (WGS) entry which is preliminary data.</text>
</comment>
<dbReference type="InterPro" id="IPR018011">
    <property type="entry name" value="Carb_sulfotrans_8-10"/>
</dbReference>
<reference evidence="1 2" key="1">
    <citation type="submission" date="2024-06" db="EMBL/GenBank/DDBJ databases">
        <authorList>
            <person name="Li F."/>
        </authorList>
    </citation>
    <scope>NUCLEOTIDE SEQUENCE [LARGE SCALE GENOMIC DNA]</scope>
    <source>
        <strain evidence="1 2">GXAS 311</strain>
    </source>
</reference>
<dbReference type="Proteomes" id="UP001548189">
    <property type="component" value="Unassembled WGS sequence"/>
</dbReference>
<evidence type="ECO:0000313" key="2">
    <source>
        <dbReference type="Proteomes" id="UP001548189"/>
    </source>
</evidence>
<dbReference type="PANTHER" id="PTHR12137">
    <property type="entry name" value="CARBOHYDRATE SULFOTRANSFERASE"/>
    <property type="match status" value="1"/>
</dbReference>
<dbReference type="PANTHER" id="PTHR12137:SF54">
    <property type="entry name" value="CARBOHYDRATE SULFOTRANSFERASE"/>
    <property type="match status" value="1"/>
</dbReference>
<dbReference type="Pfam" id="PF03567">
    <property type="entry name" value="Sulfotransfer_2"/>
    <property type="match status" value="1"/>
</dbReference>
<evidence type="ECO:0000313" key="1">
    <source>
        <dbReference type="EMBL" id="MET1254326.1"/>
    </source>
</evidence>
<organism evidence="1 2">
    <name type="scientific">Aliikangiella maris</name>
    <dbReference type="NCBI Taxonomy" id="3162458"/>
    <lineage>
        <taxon>Bacteria</taxon>
        <taxon>Pseudomonadati</taxon>
        <taxon>Pseudomonadota</taxon>
        <taxon>Gammaproteobacteria</taxon>
        <taxon>Oceanospirillales</taxon>
        <taxon>Pleioneaceae</taxon>
        <taxon>Aliikangiella</taxon>
    </lineage>
</organism>
<proteinExistence type="predicted"/>